<feature type="domain" description="LTD" evidence="1">
    <location>
        <begin position="483"/>
        <end position="606"/>
    </location>
</feature>
<comment type="caution">
    <text evidence="2">The sequence shown here is derived from an EMBL/GenBank/DDBJ whole genome shotgun (WGS) entry which is preliminary data.</text>
</comment>
<proteinExistence type="predicted"/>
<name>A0ABR6S477_ANAVA</name>
<dbReference type="SUPFAM" id="SSF74853">
    <property type="entry name" value="Lamin A/C globular tail domain"/>
    <property type="match status" value="1"/>
</dbReference>
<dbReference type="GeneID" id="58722301"/>
<dbReference type="InterPro" id="IPR001322">
    <property type="entry name" value="Lamin_tail_dom"/>
</dbReference>
<dbReference type="InterPro" id="IPR018511">
    <property type="entry name" value="Hemolysin-typ_Ca-bd_CS"/>
</dbReference>
<dbReference type="Gene3D" id="2.60.40.1260">
    <property type="entry name" value="Lamin Tail domain"/>
    <property type="match status" value="1"/>
</dbReference>
<accession>A0ABR6S477</accession>
<dbReference type="Pfam" id="PF00932">
    <property type="entry name" value="LTD"/>
    <property type="match status" value="2"/>
</dbReference>
<dbReference type="RefSeq" id="WP_011321390.1">
    <property type="nucleotide sequence ID" value="NZ_JACKZP010000010.1"/>
</dbReference>
<evidence type="ECO:0000259" key="1">
    <source>
        <dbReference type="PROSITE" id="PS51841"/>
    </source>
</evidence>
<organism evidence="2 3">
    <name type="scientific">Trichormus variabilis N2B</name>
    <dbReference type="NCBI Taxonomy" id="2681315"/>
    <lineage>
        <taxon>Bacteria</taxon>
        <taxon>Bacillati</taxon>
        <taxon>Cyanobacteriota</taxon>
        <taxon>Cyanophyceae</taxon>
        <taxon>Nostocales</taxon>
        <taxon>Nostocaceae</taxon>
        <taxon>Trichormus</taxon>
    </lineage>
</organism>
<dbReference type="NCBIfam" id="NF033681">
    <property type="entry name" value="ExeM_NucH_DNase"/>
    <property type="match status" value="1"/>
</dbReference>
<dbReference type="Pfam" id="PF00353">
    <property type="entry name" value="HemolysinCabind"/>
    <property type="match status" value="2"/>
</dbReference>
<gene>
    <name evidence="2" type="ORF">GNE12_04665</name>
</gene>
<evidence type="ECO:0000313" key="3">
    <source>
        <dbReference type="Proteomes" id="UP000570851"/>
    </source>
</evidence>
<dbReference type="PANTHER" id="PTHR42834:SF1">
    <property type="entry name" value="ENDONUCLEASE_EXONUCLEASE_PHOSPHATASE FAMILY PROTEIN (AFU_ORTHOLOGUE AFUA_3G09210)"/>
    <property type="match status" value="1"/>
</dbReference>
<keyword evidence="3" id="KW-1185">Reference proteome</keyword>
<dbReference type="Gene3D" id="2.60.40.3440">
    <property type="match status" value="1"/>
</dbReference>
<dbReference type="GO" id="GO:0004519">
    <property type="term" value="F:endonuclease activity"/>
    <property type="evidence" value="ECO:0007669"/>
    <property type="project" value="UniProtKB-KW"/>
</dbReference>
<keyword evidence="2" id="KW-0378">Hydrolase</keyword>
<dbReference type="InterPro" id="IPR036415">
    <property type="entry name" value="Lamin_tail_dom_sf"/>
</dbReference>
<feature type="domain" description="LTD" evidence="1">
    <location>
        <begin position="194"/>
        <end position="316"/>
    </location>
</feature>
<protein>
    <submittedName>
        <fullName evidence="2">ExeM/NucH family extracellular endonuclease</fullName>
    </submittedName>
</protein>
<keyword evidence="2" id="KW-0540">Nuclease</keyword>
<dbReference type="PRINTS" id="PR00313">
    <property type="entry name" value="CABNDNGRPT"/>
</dbReference>
<dbReference type="InterPro" id="IPR047971">
    <property type="entry name" value="ExeM-like"/>
</dbReference>
<sequence>MTATTLKPGDIAIAGYNTTNPDSIRVVVLVDIGAGTTFNITDNGWQSSGSFRTGEGVLTYTAPQDISAGTVLTWTNGSSINSPGFNSNNPSNFALNASGDSLIIYTGTLASPTLIYSLSSGNWTNATSASTSAEPTATNGGTLETGKTTVAITTNGTNGYYSGSTVGTQAQLLAAISNPANWTASSTITDIANWRSSFTLSQPLPNIQITEYMYQGTNGEFMEFTNLGTTAVDFTGWSYDDSGRTAGTVSLSAFGIVQPGESVILTEASEADFRAAWGLSANVKVIGGLTRNLGRSDEINLYDNNGQLIDRLTYGDETFTGTIRTQTRSGWTEPGNLGAVTINTDWQLSTVDDAQNSRTSTGGDIGNPGFYNINNTPLPGITITQSGSSTDVTEGGVTDSYAIVLKTQPTADVTINITVDNQVTTSSPTLIFTPQNWNIAQTITVTAVNDDVIEGTHTSTIAHNVSSSDTNYNGIAIANININITDNDAPPNTNVNVQITEYMYTGANGEFVEFTNLGTTAVDFTGWSFDDNTRIAGSFNLSAFGIVQPGESVILTETAAETFRTAWNLPTSVKIIGNSNQGLGRTDEINLYDSTGQLIDRLTYNDEGFTGTIRTQNASGWTTAANLDGFEITTNWQLSAINDGQNSRLSTGNDVGNPGTYIPNPVSTVGAPKIEVNPSTTDLLDGQNLPVPLPKIGAGAISGVINDPTDPARTLGINFTLSDTDTPVENLTITVTSSNQAVVPDANLTLTGTGAERNLKINPVGVGLANITVTVSDGTLSSAYIINYAASAGSVSPSTRFLTGTSDASSAIAIDANYMFVADDEDQTIRLYDRRNSGLPLASFDFTSLLGLSGSSEVDIEASTRIGNTIYWLGSHSNNSNGSDSPNRERIFATQISGTGASATLTFQGYYQFLEDDLIAWDNNNGHGLGAGFLGLAGSAANGVSPEIRNGFNIEGLTVAPDGNTAYVSFRAPNQPTSDRTNALIIPVTNFTNILNTTGGTSGATSFGAPIFLDLGGRGIRSIERNSSNQYLIIAGPPGGATGVAPNDFRLYTWTGNATDAPVLRIADLTALNTNGSFESIVEVPDSLTNNTQIQLLVDNGDTVWYNNGTISKDLAQNNFQKFRSEVITLGSPVLTLPVGAISLKTPYSQEFNNLISSGSETWTDSSTIAGWYTARTGTGTTIVASTGSNTAGNLYSFGLDSSDRALGSIGSGNAAAGTFYWGSRFFNDTGNVVNQLYVNYYGEQWRSGGTTSNPQTVDFQYQTGATSLTGGTWVDVNNLDFTSLINNTTAGALNGNASANRNLISGTISGLSLNPGEEIWLRWVDIDHPGTDHGLSIDDVKVSTAPLPSITLIESGGSTNVTEGGATDTYTIVLNTQPTANVTVTINPDSQTTTSVNTLTFTPANWNTPQTVTITAVNDDLVEGTHTSVITHTVTSDDTSYNGINIGSVTATITDNDVALTITKIHQIQGSGTTFNSAFGSIRTIEGVVVAAFPGGSGLNGFFVQEEDADADNDSTTSEGIFVFDPTGQFSGSVGDKVRVTGSVSEFSTNNGVSSLTQLSSVSSIINLGADILPTVSNIQLPVTTVADLERYEGMRVNISAGSGDLTVTEHFQLGRFGQVVLSATGTSNQLGTDGRLEQYTQFNDPSVTGYAAYLDEIAKRRIILDDGSSTQNPATIIFGRGGEPLSATNTLRGGDTVASITGILDHRFEGYRVQTSTGVNFTPANPRPTTTPDVGGTLKVASFNVLNYFNGDGTGSGFTSPEQRGAENLTEFNRQRDKTIAAILGLNADVVGLIEIENDGYGANSAIQDLVNGLNAVAGAGTYAFINPGLSQLGTDAIAVGLIYKPNSVTPIGTAATVADGFGQGAFDNNNRKPLAQTFRQNSTGEQFTAVINHFKSKGSSFGNPGDADAGDGQGLSNGTRTRASQDLAAWLATNPTGTTDTDYLILGDLNAYAQEDPIRALENAGYNNLLPNTTYSYVFDGQWGALDHALANASLTAQLSGAVKWHINADEPNVLDYNTNFKSVGQQTSLYSPDAFRSSDHDPVIVGLNLNTAPIAVNDIATTNENTAVNINVLTNDSDANGDALQLSLVSNPVNGIAVVNDNGTPGNFADDFIIYTPNTGYVGSDSFTYGISDGKGGTATASVSLTINASGGIIGTPDNDILTGTNRNDLIRGLGGNDLLIGGNGNDTLYGDRGKDILLGGNGNDTLYGGDGNDTLIGGNGDDLLVGGKENDLLIGGNGRDRFYLSDTRTGEFDIITDFKVGQDTIFISKTEFGLSQALGTLNPGLFRLGSNATAAGDRFIYNNTTGQLFFDEDGIGGAAKIQIGLLSNKPAITSSSITIAA</sequence>
<dbReference type="SUPFAM" id="SSF51120">
    <property type="entry name" value="beta-Roll"/>
    <property type="match status" value="1"/>
</dbReference>
<dbReference type="PROSITE" id="PS51841">
    <property type="entry name" value="LTD"/>
    <property type="match status" value="2"/>
</dbReference>
<dbReference type="CDD" id="cd10283">
    <property type="entry name" value="MnuA_DNase1-like"/>
    <property type="match status" value="1"/>
</dbReference>
<dbReference type="Gene3D" id="2.150.10.10">
    <property type="entry name" value="Serralysin-like metalloprotease, C-terminal"/>
    <property type="match status" value="1"/>
</dbReference>
<dbReference type="Pfam" id="PF17963">
    <property type="entry name" value="Big_9"/>
    <property type="match status" value="1"/>
</dbReference>
<evidence type="ECO:0000313" key="2">
    <source>
        <dbReference type="EMBL" id="MBC1301205.1"/>
    </source>
</evidence>
<dbReference type="InterPro" id="IPR011049">
    <property type="entry name" value="Serralysin-like_metalloprot_C"/>
</dbReference>
<dbReference type="Proteomes" id="UP000570851">
    <property type="component" value="Unassembled WGS sequence"/>
</dbReference>
<reference evidence="2 3" key="1">
    <citation type="submission" date="2019-11" db="EMBL/GenBank/DDBJ databases">
        <title>Comparison of genomes from free-living endosymbiotic cyanobacteria isolated from Azolla.</title>
        <authorList>
            <person name="Thiel T."/>
            <person name="Pratte B."/>
        </authorList>
    </citation>
    <scope>NUCLEOTIDE SEQUENCE [LARGE SCALE GENOMIC DNA]</scope>
    <source>
        <strain evidence="2 3">N2B</strain>
    </source>
</reference>
<dbReference type="InterPro" id="IPR001343">
    <property type="entry name" value="Hemolysn_Ca-bd"/>
</dbReference>
<dbReference type="InterPro" id="IPR036691">
    <property type="entry name" value="Endo/exonu/phosph_ase_sf"/>
</dbReference>
<dbReference type="SUPFAM" id="SSF56219">
    <property type="entry name" value="DNase I-like"/>
    <property type="match status" value="1"/>
</dbReference>
<dbReference type="CDD" id="cd04486">
    <property type="entry name" value="YhcR_OBF_like"/>
    <property type="match status" value="1"/>
</dbReference>
<dbReference type="PANTHER" id="PTHR42834">
    <property type="entry name" value="ENDONUCLEASE/EXONUCLEASE/PHOSPHATASE FAMILY PROTEIN (AFU_ORTHOLOGUE AFUA_3G09210)"/>
    <property type="match status" value="1"/>
</dbReference>
<dbReference type="Gene3D" id="3.60.10.10">
    <property type="entry name" value="Endonuclease/exonuclease/phosphatase"/>
    <property type="match status" value="1"/>
</dbReference>
<dbReference type="EMBL" id="JACKZP010000010">
    <property type="protein sequence ID" value="MBC1301205.1"/>
    <property type="molecule type" value="Genomic_DNA"/>
</dbReference>
<dbReference type="PROSITE" id="PS00330">
    <property type="entry name" value="HEMOLYSIN_CALCIUM"/>
    <property type="match status" value="3"/>
</dbReference>
<keyword evidence="2" id="KW-0255">Endonuclease</keyword>